<keyword evidence="2" id="KW-0720">Serine protease</keyword>
<comment type="caution">
    <text evidence="8">The sequence shown here is derived from an EMBL/GenBank/DDBJ whole genome shotgun (WGS) entry which is preliminary data.</text>
</comment>
<evidence type="ECO:0000259" key="7">
    <source>
        <dbReference type="Pfam" id="PF00326"/>
    </source>
</evidence>
<dbReference type="SUPFAM" id="SSF53474">
    <property type="entry name" value="alpha/beta-Hydrolases"/>
    <property type="match status" value="1"/>
</dbReference>
<accession>A0ABD5NIZ4</accession>
<dbReference type="EMBL" id="JBHSAQ010000001">
    <property type="protein sequence ID" value="MFC3957094.1"/>
    <property type="molecule type" value="Genomic_DNA"/>
</dbReference>
<evidence type="ECO:0000313" key="9">
    <source>
        <dbReference type="Proteomes" id="UP001595846"/>
    </source>
</evidence>
<dbReference type="RefSeq" id="WP_256531975.1">
    <property type="nucleotide sequence ID" value="NZ_CP101824.1"/>
</dbReference>
<feature type="domain" description="Peptidase S9 prolyl oligopeptidase catalytic" evidence="7">
    <location>
        <begin position="462"/>
        <end position="662"/>
    </location>
</feature>
<dbReference type="AlphaFoldDB" id="A0ABD5NIZ4"/>
<evidence type="ECO:0000256" key="2">
    <source>
        <dbReference type="ARBA" id="ARBA00022825"/>
    </source>
</evidence>
<evidence type="ECO:0000256" key="3">
    <source>
        <dbReference type="ARBA" id="ARBA00022990"/>
    </source>
</evidence>
<dbReference type="Pfam" id="PF00326">
    <property type="entry name" value="Peptidase_S9"/>
    <property type="match status" value="1"/>
</dbReference>
<reference evidence="8 9" key="1">
    <citation type="journal article" date="2019" name="Int. J. Syst. Evol. Microbiol.">
        <title>The Global Catalogue of Microorganisms (GCM) 10K type strain sequencing project: providing services to taxonomists for standard genome sequencing and annotation.</title>
        <authorList>
            <consortium name="The Broad Institute Genomics Platform"/>
            <consortium name="The Broad Institute Genome Sequencing Center for Infectious Disease"/>
            <person name="Wu L."/>
            <person name="Ma J."/>
        </authorList>
    </citation>
    <scope>NUCLEOTIDE SEQUENCE [LARGE SCALE GENOMIC DNA]</scope>
    <source>
        <strain evidence="8 9">IBRC-M 10256</strain>
    </source>
</reference>
<dbReference type="GO" id="GO:0008233">
    <property type="term" value="F:peptidase activity"/>
    <property type="evidence" value="ECO:0007669"/>
    <property type="project" value="UniProtKB-ARBA"/>
</dbReference>
<dbReference type="PANTHER" id="PTHR42776">
    <property type="entry name" value="SERINE PEPTIDASE S9 FAMILY MEMBER"/>
    <property type="match status" value="1"/>
</dbReference>
<dbReference type="InterPro" id="IPR002471">
    <property type="entry name" value="Pept_S9_AS"/>
</dbReference>
<dbReference type="Proteomes" id="UP001595846">
    <property type="component" value="Unassembled WGS sequence"/>
</dbReference>
<keyword evidence="2" id="KW-0645">Protease</keyword>
<dbReference type="InterPro" id="IPR001375">
    <property type="entry name" value="Peptidase_S9_cat"/>
</dbReference>
<dbReference type="InterPro" id="IPR002470">
    <property type="entry name" value="Peptidase_S9A"/>
</dbReference>
<dbReference type="Gene3D" id="3.40.50.1820">
    <property type="entry name" value="alpha/beta hydrolase"/>
    <property type="match status" value="1"/>
</dbReference>
<dbReference type="PRINTS" id="PR00862">
    <property type="entry name" value="PROLIGOPTASE"/>
</dbReference>
<evidence type="ECO:0000313" key="8">
    <source>
        <dbReference type="EMBL" id="MFC3957094.1"/>
    </source>
</evidence>
<comment type="function">
    <text evidence="6">This enzyme catalyzes the hydrolysis of the N-terminal peptide bond of an N-acetylated peptide to generate an N-acetylated amino acid and a peptide with a free N-terminus. It preferentially cleaves off Ac-Ala, Ac-Met and Ac-Ser. Also, involved in the degradation of oxidized and glycated proteins.</text>
</comment>
<dbReference type="SUPFAM" id="SSF82171">
    <property type="entry name" value="DPP6 N-terminal domain-like"/>
    <property type="match status" value="1"/>
</dbReference>
<evidence type="ECO:0000256" key="4">
    <source>
        <dbReference type="ARBA" id="ARBA00032284"/>
    </source>
</evidence>
<keyword evidence="9" id="KW-1185">Reference proteome</keyword>
<dbReference type="InterPro" id="IPR011659">
    <property type="entry name" value="WD40"/>
</dbReference>
<proteinExistence type="predicted"/>
<evidence type="ECO:0000256" key="5">
    <source>
        <dbReference type="ARBA" id="ARBA00032596"/>
    </source>
</evidence>
<dbReference type="PROSITE" id="PS00708">
    <property type="entry name" value="PRO_ENDOPEP_SER"/>
    <property type="match status" value="1"/>
</dbReference>
<dbReference type="PANTHER" id="PTHR42776:SF27">
    <property type="entry name" value="DIPEPTIDYL PEPTIDASE FAMILY MEMBER 6"/>
    <property type="match status" value="1"/>
</dbReference>
<dbReference type="Pfam" id="PF07676">
    <property type="entry name" value="PD40"/>
    <property type="match status" value="1"/>
</dbReference>
<keyword evidence="1" id="KW-0378">Hydrolase</keyword>
<evidence type="ECO:0000256" key="6">
    <source>
        <dbReference type="ARBA" id="ARBA00045885"/>
    </source>
</evidence>
<evidence type="ECO:0000256" key="1">
    <source>
        <dbReference type="ARBA" id="ARBA00022801"/>
    </source>
</evidence>
<protein>
    <recommendedName>
        <fullName evidence="5">Acyl-peptide hydrolase</fullName>
    </recommendedName>
    <alternativeName>
        <fullName evidence="4">Acylaminoacyl-peptidase</fullName>
    </alternativeName>
</protein>
<dbReference type="Gene3D" id="2.120.10.30">
    <property type="entry name" value="TolB, C-terminal domain"/>
    <property type="match status" value="2"/>
</dbReference>
<gene>
    <name evidence="8" type="ORF">ACFOUR_01735</name>
</gene>
<dbReference type="GeneID" id="73904741"/>
<sequence>MPRALRDYLSARETQAPTVGPDGRIGFLSDATGTMQVWTSDEAGAWPTQRTFYEDRVSVADWSTDGGAIAFGKDSGADEHDQLFVVDPETNEIARLTDRPDAIHLWGGWSPTGDRIAFTANRRDGADFDVYVMDVGDLVPGERDADEATADGSTDVPEPRLVCEGTGFYAVDDWSRDGASLLTSTANASSDTDLFVVDVETGEREHVTPHDGDVRYTHATFGPNGDVYCLSDANADTMELVRIDLEICEIETVVGIDDDILEAAAAGDAALPDDDTVTAGAHDRDWSIDGFALDADSGRLVYTWNVEGYSVTAAGRLASATDVAAVPVDHPTGVVSEVTIGAGGERAAMTLSATNLNYSIYAIDLADGGVAGPEATRWTRPSPGGVTLDRYHEPELIRYETFDVDERRPSARETESRAGREIPAFITLPDEYEPGETPVIVDIHGGPAAQRRPSWRNRPIRQYFLDAGYALFEPNVRGSAGYGAEYASLDDVEKRMDSVRDIDAAVEWLADHPAIDPEKIVCYGRSYGGFMVLAAITEYPGHWAAAVDFVGIANWVTFLENTGAWRRSHREAEYGSLAEDRDFLESISPIHQVDRIECPLFVQHGENDPRVPVEEARQIAEAVADQGIPVETCIFDDEGHHTTSRENRIEQFERIVDFLDEHV</sequence>
<dbReference type="InterPro" id="IPR029058">
    <property type="entry name" value="AB_hydrolase_fold"/>
</dbReference>
<keyword evidence="3" id="KW-0007">Acetylation</keyword>
<name>A0ABD5NIZ4_9EURY</name>
<organism evidence="8 9">
    <name type="scientific">Halovivax cerinus</name>
    <dbReference type="NCBI Taxonomy" id="1487865"/>
    <lineage>
        <taxon>Archaea</taxon>
        <taxon>Methanobacteriati</taxon>
        <taxon>Methanobacteriota</taxon>
        <taxon>Stenosarchaea group</taxon>
        <taxon>Halobacteria</taxon>
        <taxon>Halobacteriales</taxon>
        <taxon>Natrialbaceae</taxon>
        <taxon>Halovivax</taxon>
    </lineage>
</organism>
<dbReference type="InterPro" id="IPR011042">
    <property type="entry name" value="6-blade_b-propeller_TolB-like"/>
</dbReference>